<evidence type="ECO:0000256" key="10">
    <source>
        <dbReference type="ARBA" id="ARBA00023027"/>
    </source>
</evidence>
<comment type="subunit">
    <text evidence="16">Composed of six subunits; NqrA, NqrB, NqrC, NqrD, NqrE and NqrF.</text>
</comment>
<dbReference type="GO" id="GO:0005886">
    <property type="term" value="C:plasma membrane"/>
    <property type="evidence" value="ECO:0007669"/>
    <property type="project" value="UniProtKB-SubCell"/>
</dbReference>
<feature type="transmembrane region" description="Helical" evidence="16">
    <location>
        <begin position="314"/>
        <end position="332"/>
    </location>
</feature>
<dbReference type="Pfam" id="PF03116">
    <property type="entry name" value="NQR2_RnfD_RnfE"/>
    <property type="match status" value="1"/>
</dbReference>
<keyword evidence="13 16" id="KW-0830">Ubiquinone</keyword>
<feature type="transmembrane region" description="Helical" evidence="16">
    <location>
        <begin position="252"/>
        <end position="279"/>
    </location>
</feature>
<keyword evidence="14 16" id="KW-0472">Membrane</keyword>
<evidence type="ECO:0000256" key="16">
    <source>
        <dbReference type="HAMAP-Rule" id="MF_00426"/>
    </source>
</evidence>
<dbReference type="InterPro" id="IPR010966">
    <property type="entry name" value="NqrB"/>
</dbReference>
<keyword evidence="8 16" id="KW-1278">Translocase</keyword>
<evidence type="ECO:0000313" key="19">
    <source>
        <dbReference type="Proteomes" id="UP000288227"/>
    </source>
</evidence>
<dbReference type="RefSeq" id="WP_127124183.1">
    <property type="nucleotide sequence ID" value="NZ_BHXQ01000008.1"/>
</dbReference>
<evidence type="ECO:0000256" key="9">
    <source>
        <dbReference type="ARBA" id="ARBA00022989"/>
    </source>
</evidence>
<feature type="transmembrane region" description="Helical" evidence="16">
    <location>
        <begin position="286"/>
        <end position="308"/>
    </location>
</feature>
<dbReference type="GO" id="GO:0006814">
    <property type="term" value="P:sodium ion transport"/>
    <property type="evidence" value="ECO:0007669"/>
    <property type="project" value="UniProtKB-UniRule"/>
</dbReference>
<keyword evidence="10 16" id="KW-0520">NAD</keyword>
<feature type="modified residue" description="FMN phosphoryl threonine" evidence="16 17">
    <location>
        <position position="215"/>
    </location>
</feature>
<keyword evidence="7 16" id="KW-0812">Transmembrane</keyword>
<organism evidence="18 19">
    <name type="scientific">Chryseotalea sanaruensis</name>
    <dbReference type="NCBI Taxonomy" id="2482724"/>
    <lineage>
        <taxon>Bacteria</taxon>
        <taxon>Pseudomonadati</taxon>
        <taxon>Bacteroidota</taxon>
        <taxon>Cytophagia</taxon>
        <taxon>Cytophagales</taxon>
        <taxon>Chryseotaleaceae</taxon>
        <taxon>Chryseotalea</taxon>
    </lineage>
</organism>
<name>A0A401UFA5_9BACT</name>
<dbReference type="InterPro" id="IPR004338">
    <property type="entry name" value="NqrB/RnfD"/>
</dbReference>
<keyword evidence="15 16" id="KW-0739">Sodium transport</keyword>
<keyword evidence="6 16" id="KW-0288">FMN</keyword>
<evidence type="ECO:0000256" key="4">
    <source>
        <dbReference type="ARBA" id="ARBA00022553"/>
    </source>
</evidence>
<keyword evidence="2 16" id="KW-1003">Cell membrane</keyword>
<evidence type="ECO:0000256" key="1">
    <source>
        <dbReference type="ARBA" id="ARBA00022448"/>
    </source>
</evidence>
<comment type="similarity">
    <text evidence="16">Belongs to the NqrB/RnfD family.</text>
</comment>
<keyword evidence="3" id="KW-0997">Cell inner membrane</keyword>
<proteinExistence type="inferred from homology"/>
<gene>
    <name evidence="16" type="primary">nqrB</name>
    <name evidence="18" type="ORF">SanaruYs_37790</name>
</gene>
<evidence type="ECO:0000256" key="12">
    <source>
        <dbReference type="ARBA" id="ARBA00023065"/>
    </source>
</evidence>
<reference evidence="18 19" key="1">
    <citation type="submission" date="2018-11" db="EMBL/GenBank/DDBJ databases">
        <title>Chryseotalea sanarue gen. nov., sp., nov., a member of the family Cytophagaceae, isolated from a brackish lake in Hamamatsu Japan.</title>
        <authorList>
            <person name="Maejima Y."/>
            <person name="Iino T."/>
            <person name="Muraguchi Y."/>
            <person name="Fukuda K."/>
            <person name="Ohkuma M."/>
            <person name="Moriuchi R."/>
            <person name="Dohra H."/>
            <person name="Kimbara K."/>
            <person name="Shintani M."/>
        </authorList>
    </citation>
    <scope>NUCLEOTIDE SEQUENCE [LARGE SCALE GENOMIC DNA]</scope>
    <source>
        <strain evidence="18 19">Ys</strain>
    </source>
</reference>
<sequence>MKFLRNTLDKVKHDFEKGGKYEKYYYAFEALETFAFVPNTTASTKGVQIRDGVDLKRLMMTVIIAMVPCLIFGIFNVGHQHFLALGQEASMMDKFWVGALQVMPIVIVSYGVGLGIEFIFATIRRHPVNEGYLVTGMLIPLVMPPDIPLWQVAVATIFAVIIGKEAFGGTGMNVVNIALTARAFLYFAYPTQISGEVWAYIPEGAQTVAGYSGATPLAIASQSSTDGTSVVAALDSFGASWAGEGFFSLGNLFFGAMPGSIGETSTLMCLIGAFILWATGTGSWKIIVSVFAGAWAMGLLLNALAVNPFMEMPAHYHLVIGGLAFGAVFMATDPVTATQTETGKWVYGFLIGLFTVLIRVFNPAYPEGIMLAILLMNIFAPLIDYFVVSANKTRRLKRATV</sequence>
<evidence type="ECO:0000256" key="8">
    <source>
        <dbReference type="ARBA" id="ARBA00022967"/>
    </source>
</evidence>
<evidence type="ECO:0000256" key="13">
    <source>
        <dbReference type="ARBA" id="ARBA00023075"/>
    </source>
</evidence>
<feature type="transmembrane region" description="Helical" evidence="16">
    <location>
        <begin position="368"/>
        <end position="388"/>
    </location>
</feature>
<comment type="cofactor">
    <cofactor evidence="16 17">
        <name>FMN</name>
        <dbReference type="ChEBI" id="CHEBI:58210"/>
    </cofactor>
</comment>
<comment type="caution">
    <text evidence="18">The sequence shown here is derived from an EMBL/GenBank/DDBJ whole genome shotgun (WGS) entry which is preliminary data.</text>
</comment>
<dbReference type="GO" id="GO:0022904">
    <property type="term" value="P:respiratory electron transport chain"/>
    <property type="evidence" value="ECO:0007669"/>
    <property type="project" value="InterPro"/>
</dbReference>
<keyword evidence="11 16" id="KW-0915">Sodium</keyword>
<keyword evidence="1 16" id="KW-0813">Transport</keyword>
<evidence type="ECO:0000256" key="14">
    <source>
        <dbReference type="ARBA" id="ARBA00023136"/>
    </source>
</evidence>
<dbReference type="GO" id="GO:0010181">
    <property type="term" value="F:FMN binding"/>
    <property type="evidence" value="ECO:0007669"/>
    <property type="project" value="InterPro"/>
</dbReference>
<dbReference type="PANTHER" id="PTHR30578:SF1">
    <property type="entry name" value="NA(+)-TRANSLOCATING NADH-QUINONE REDUCTASE SUBUNIT B"/>
    <property type="match status" value="1"/>
</dbReference>
<dbReference type="EMBL" id="BHXQ01000008">
    <property type="protein sequence ID" value="GCC53534.1"/>
    <property type="molecule type" value="Genomic_DNA"/>
</dbReference>
<accession>A0A401UFA5</accession>
<protein>
    <recommendedName>
        <fullName evidence="16">Na(+)-translocating NADH-quinone reductase subunit B</fullName>
        <shortName evidence="16">Na(+)-NQR subunit B</shortName>
        <shortName evidence="16">Na(+)-translocating NQR subunit B</shortName>
        <ecNumber evidence="16">7.2.1.1</ecNumber>
    </recommendedName>
    <alternativeName>
        <fullName evidence="16">NQR complex subunit B</fullName>
    </alternativeName>
    <alternativeName>
        <fullName evidence="16">NQR-1 subunit B</fullName>
    </alternativeName>
</protein>
<evidence type="ECO:0000256" key="3">
    <source>
        <dbReference type="ARBA" id="ARBA00022519"/>
    </source>
</evidence>
<feature type="transmembrane region" description="Helical" evidence="16">
    <location>
        <begin position="344"/>
        <end position="362"/>
    </location>
</feature>
<evidence type="ECO:0000256" key="7">
    <source>
        <dbReference type="ARBA" id="ARBA00022692"/>
    </source>
</evidence>
<keyword evidence="12 16" id="KW-0406">Ion transport</keyword>
<evidence type="ECO:0000256" key="15">
    <source>
        <dbReference type="ARBA" id="ARBA00023201"/>
    </source>
</evidence>
<keyword evidence="5 16" id="KW-0285">Flavoprotein</keyword>
<dbReference type="NCBIfam" id="TIGR01937">
    <property type="entry name" value="nqrB"/>
    <property type="match status" value="1"/>
</dbReference>
<evidence type="ECO:0000256" key="2">
    <source>
        <dbReference type="ARBA" id="ARBA00022475"/>
    </source>
</evidence>
<evidence type="ECO:0000313" key="18">
    <source>
        <dbReference type="EMBL" id="GCC53534.1"/>
    </source>
</evidence>
<dbReference type="PIRSF" id="PIRSF016055">
    <property type="entry name" value="NADH-UbQ_OxRdtase_B_su"/>
    <property type="match status" value="1"/>
</dbReference>
<dbReference type="GO" id="GO:0055085">
    <property type="term" value="P:transmembrane transport"/>
    <property type="evidence" value="ECO:0007669"/>
    <property type="project" value="InterPro"/>
</dbReference>
<feature type="transmembrane region" description="Helical" evidence="16">
    <location>
        <begin position="58"/>
        <end position="75"/>
    </location>
</feature>
<dbReference type="GO" id="GO:0016655">
    <property type="term" value="F:oxidoreductase activity, acting on NAD(P)H, quinone or similar compound as acceptor"/>
    <property type="evidence" value="ECO:0007669"/>
    <property type="project" value="UniProtKB-UniRule"/>
</dbReference>
<dbReference type="NCBIfam" id="NF003756">
    <property type="entry name" value="PRK05349.1"/>
    <property type="match status" value="1"/>
</dbReference>
<keyword evidence="4 16" id="KW-0597">Phosphoprotein</keyword>
<keyword evidence="19" id="KW-1185">Reference proteome</keyword>
<comment type="function">
    <text evidence="16">NQR complex catalyzes the reduction of ubiquinone-1 to ubiquinol by two successive reactions, coupled with the transport of Na(+) ions from the cytoplasm to the periplasm. NqrA to NqrE are probably involved in the second step, the conversion of ubisemiquinone to ubiquinol.</text>
</comment>
<dbReference type="PANTHER" id="PTHR30578">
    <property type="entry name" value="ELECTRON TRANSPORT COMPLEX PROTEIN RNFD"/>
    <property type="match status" value="1"/>
</dbReference>
<dbReference type="HAMAP" id="MF_00426">
    <property type="entry name" value="NqrB"/>
    <property type="match status" value="1"/>
</dbReference>
<dbReference type="Proteomes" id="UP000288227">
    <property type="component" value="Unassembled WGS sequence"/>
</dbReference>
<evidence type="ECO:0000256" key="11">
    <source>
        <dbReference type="ARBA" id="ARBA00023053"/>
    </source>
</evidence>
<comment type="subcellular location">
    <subcellularLocation>
        <location evidence="16">Cell membrane</location>
        <topology evidence="16">Multi-pass membrane protein</topology>
    </subcellularLocation>
</comment>
<feature type="transmembrane region" description="Helical" evidence="16">
    <location>
        <begin position="95"/>
        <end position="120"/>
    </location>
</feature>
<evidence type="ECO:0000256" key="17">
    <source>
        <dbReference type="PIRSR" id="PIRSR016055-50"/>
    </source>
</evidence>
<keyword evidence="9 16" id="KW-1133">Transmembrane helix</keyword>
<dbReference type="OrthoDB" id="9776359at2"/>
<dbReference type="AlphaFoldDB" id="A0A401UFA5"/>
<comment type="catalytic activity">
    <reaction evidence="16">
        <text>a ubiquinone + n Na(+)(in) + NADH + H(+) = a ubiquinol + n Na(+)(out) + NAD(+)</text>
        <dbReference type="Rhea" id="RHEA:47748"/>
        <dbReference type="Rhea" id="RHEA-COMP:9565"/>
        <dbReference type="Rhea" id="RHEA-COMP:9566"/>
        <dbReference type="ChEBI" id="CHEBI:15378"/>
        <dbReference type="ChEBI" id="CHEBI:16389"/>
        <dbReference type="ChEBI" id="CHEBI:17976"/>
        <dbReference type="ChEBI" id="CHEBI:29101"/>
        <dbReference type="ChEBI" id="CHEBI:57540"/>
        <dbReference type="ChEBI" id="CHEBI:57945"/>
        <dbReference type="EC" id="7.2.1.1"/>
    </reaction>
</comment>
<feature type="transmembrane region" description="Helical" evidence="16">
    <location>
        <begin position="132"/>
        <end position="162"/>
    </location>
</feature>
<evidence type="ECO:0000256" key="6">
    <source>
        <dbReference type="ARBA" id="ARBA00022643"/>
    </source>
</evidence>
<dbReference type="EC" id="7.2.1.1" evidence="16"/>
<evidence type="ECO:0000256" key="5">
    <source>
        <dbReference type="ARBA" id="ARBA00022630"/>
    </source>
</evidence>